<organism evidence="1 2">
    <name type="scientific">Spiromyces aspiralis</name>
    <dbReference type="NCBI Taxonomy" id="68401"/>
    <lineage>
        <taxon>Eukaryota</taxon>
        <taxon>Fungi</taxon>
        <taxon>Fungi incertae sedis</taxon>
        <taxon>Zoopagomycota</taxon>
        <taxon>Kickxellomycotina</taxon>
        <taxon>Kickxellomycetes</taxon>
        <taxon>Kickxellales</taxon>
        <taxon>Kickxellaceae</taxon>
        <taxon>Spiromyces</taxon>
    </lineage>
</organism>
<name>A0ACC1HHZ5_9FUNG</name>
<gene>
    <name evidence="1" type="ORF">EV182_001423</name>
</gene>
<accession>A0ACC1HHZ5</accession>
<protein>
    <submittedName>
        <fullName evidence="1">Uncharacterized protein</fullName>
    </submittedName>
</protein>
<reference evidence="1" key="1">
    <citation type="submission" date="2022-06" db="EMBL/GenBank/DDBJ databases">
        <title>Phylogenomic reconstructions and comparative analyses of Kickxellomycotina fungi.</title>
        <authorList>
            <person name="Reynolds N.K."/>
            <person name="Stajich J.E."/>
            <person name="Barry K."/>
            <person name="Grigoriev I.V."/>
            <person name="Crous P."/>
            <person name="Smith M.E."/>
        </authorList>
    </citation>
    <scope>NUCLEOTIDE SEQUENCE</scope>
    <source>
        <strain evidence="1">RSA 2271</strain>
    </source>
</reference>
<evidence type="ECO:0000313" key="1">
    <source>
        <dbReference type="EMBL" id="KAJ1675363.1"/>
    </source>
</evidence>
<evidence type="ECO:0000313" key="2">
    <source>
        <dbReference type="Proteomes" id="UP001145114"/>
    </source>
</evidence>
<proteinExistence type="predicted"/>
<comment type="caution">
    <text evidence="1">The sequence shown here is derived from an EMBL/GenBank/DDBJ whole genome shotgun (WGS) entry which is preliminary data.</text>
</comment>
<dbReference type="EMBL" id="JAMZIH010005345">
    <property type="protein sequence ID" value="KAJ1675363.1"/>
    <property type="molecule type" value="Genomic_DNA"/>
</dbReference>
<sequence length="445" mass="49735">MCEPGFSDGKVDPQIAQVCEFLNQHGLPSLREVTLYAIAHEIALHTGPLRRFIHGDCSAARTVHVCTPTCNCTPSMAARTVDISDLFSGFRLEALQVLEIQLQVRADRLSSILERFPSLHVLMLDNLIVRDIDDILACGRQQQWHATDPLCCGGSRPLLYPKLRDLSIVSLIVDDPASLPDIVLNNNGMSFDNLLASLSRGGGYWFDLSMFPNLGRFHCGSLWVKDRLLRAFSALLIGSPMPQLQTLSFCTLHPKYADLVIANFPNLRELSLDDWIVKNYASMVGDAIASFLNRLAQLERFAVKYNGYHGLALPLSAFDVPAGQCGLRHLDLSPVTFVAADILRVLSNFCRLELVDLCIGDLGELRRAIAPKIFLPNIVWLTLHISKEDYDDKHDEFRALVRLLPALRFCRIANCSQDFIERLCAEFPDVRFSPLSLCVPRDSCV</sequence>
<keyword evidence="2" id="KW-1185">Reference proteome</keyword>
<dbReference type="Proteomes" id="UP001145114">
    <property type="component" value="Unassembled WGS sequence"/>
</dbReference>